<feature type="domain" description="Thioredoxin" evidence="5">
    <location>
        <begin position="146"/>
        <end position="311"/>
    </location>
</feature>
<dbReference type="PROSITE" id="PS51352">
    <property type="entry name" value="THIOREDOXIN_2"/>
    <property type="match status" value="1"/>
</dbReference>
<feature type="binding site" evidence="3">
    <location>
        <position position="184"/>
    </location>
    <ligand>
        <name>Cu cation</name>
        <dbReference type="ChEBI" id="CHEBI:23378"/>
    </ligand>
</feature>
<proteinExistence type="inferred from homology"/>
<keyword evidence="7" id="KW-1185">Reference proteome</keyword>
<dbReference type="AlphaFoldDB" id="A0A290Q3S1"/>
<reference evidence="6 7" key="1">
    <citation type="submission" date="2017-09" db="EMBL/GenBank/DDBJ databases">
        <title>Complete genome sequence of Verrucomicrobial strain HZ-65, isolated from freshwater.</title>
        <authorList>
            <person name="Choi A."/>
        </authorList>
    </citation>
    <scope>NUCLEOTIDE SEQUENCE [LARGE SCALE GENOMIC DNA]</scope>
    <source>
        <strain evidence="6 7">HZ-65</strain>
    </source>
</reference>
<keyword evidence="3" id="KW-0479">Metal-binding</keyword>
<evidence type="ECO:0000256" key="1">
    <source>
        <dbReference type="ARBA" id="ARBA00010996"/>
    </source>
</evidence>
<dbReference type="Pfam" id="PF11604">
    <property type="entry name" value="CusF_Ec"/>
    <property type="match status" value="1"/>
</dbReference>
<dbReference type="PANTHER" id="PTHR12151">
    <property type="entry name" value="ELECTRON TRANSPORT PROTIN SCO1/SENC FAMILY MEMBER"/>
    <property type="match status" value="1"/>
</dbReference>
<dbReference type="SUPFAM" id="SSF52833">
    <property type="entry name" value="Thioredoxin-like"/>
    <property type="match status" value="1"/>
</dbReference>
<dbReference type="OrthoDB" id="9811998at2"/>
<sequence length="312" mass="34321">MVYAPPYRATARPALMWIKALRTKSVYPRRMNLRSFALALLLLGSTHLSLISAETEKTFTVTGLIKARLDDGALVIQHEEIPGYMAAMTMRFTPADPREAATLQPGDRVRFRYRVSDDTDVADRFVVTGKEAVKTNSTPGNRTRRLKSGDTVPTFSLLDENGNAFTHAALNDRFTVITFIFTRCPVPEYCPAMALKFGALQKAIAADPALAPRVRLLSITLDPEFDRPDILAAYGKAVGANPVHWNFATGEKSQIDSLARAFAVYAERNGVTLDHTLCTALIGPDGLVLELWRGNAWSLDETLAALRKAAQP</sequence>
<dbReference type="Gene3D" id="2.40.50.320">
    <property type="entry name" value="Copper binding periplasmic protein CusF"/>
    <property type="match status" value="1"/>
</dbReference>
<dbReference type="GO" id="GO:0046872">
    <property type="term" value="F:metal ion binding"/>
    <property type="evidence" value="ECO:0007669"/>
    <property type="project" value="UniProtKB-KW"/>
</dbReference>
<gene>
    <name evidence="6" type="ORF">CMV30_03820</name>
</gene>
<evidence type="ECO:0000256" key="4">
    <source>
        <dbReference type="PIRSR" id="PIRSR603782-2"/>
    </source>
</evidence>
<keyword evidence="4" id="KW-1015">Disulfide bond</keyword>
<dbReference type="PANTHER" id="PTHR12151:SF25">
    <property type="entry name" value="LINALOOL DEHYDRATASE_ISOMERASE DOMAIN-CONTAINING PROTEIN"/>
    <property type="match status" value="1"/>
</dbReference>
<evidence type="ECO:0000256" key="3">
    <source>
        <dbReference type="PIRSR" id="PIRSR603782-1"/>
    </source>
</evidence>
<evidence type="ECO:0000313" key="6">
    <source>
        <dbReference type="EMBL" id="ATC63154.1"/>
    </source>
</evidence>
<dbReference type="InterPro" id="IPR042230">
    <property type="entry name" value="CusF_sf"/>
</dbReference>
<dbReference type="InterPro" id="IPR003782">
    <property type="entry name" value="SCO1/SenC"/>
</dbReference>
<evidence type="ECO:0000256" key="2">
    <source>
        <dbReference type="ARBA" id="ARBA00023008"/>
    </source>
</evidence>
<comment type="similarity">
    <text evidence="1">Belongs to the SCO1/2 family.</text>
</comment>
<evidence type="ECO:0000313" key="7">
    <source>
        <dbReference type="Proteomes" id="UP000217265"/>
    </source>
</evidence>
<dbReference type="CDD" id="cd02968">
    <property type="entry name" value="SCO"/>
    <property type="match status" value="1"/>
</dbReference>
<dbReference type="Proteomes" id="UP000217265">
    <property type="component" value="Chromosome"/>
</dbReference>
<feature type="binding site" evidence="3">
    <location>
        <position position="275"/>
    </location>
    <ligand>
        <name>Cu cation</name>
        <dbReference type="ChEBI" id="CHEBI:23378"/>
    </ligand>
</feature>
<dbReference type="InterPro" id="IPR013766">
    <property type="entry name" value="Thioredoxin_domain"/>
</dbReference>
<organism evidence="6 7">
    <name type="scientific">Nibricoccus aquaticus</name>
    <dbReference type="NCBI Taxonomy" id="2576891"/>
    <lineage>
        <taxon>Bacteria</taxon>
        <taxon>Pseudomonadati</taxon>
        <taxon>Verrucomicrobiota</taxon>
        <taxon>Opitutia</taxon>
        <taxon>Opitutales</taxon>
        <taxon>Opitutaceae</taxon>
        <taxon>Nibricoccus</taxon>
    </lineage>
</organism>
<keyword evidence="2 3" id="KW-0186">Copper</keyword>
<dbReference type="KEGG" id="vbh:CMV30_03820"/>
<accession>A0A290Q3S1</accession>
<evidence type="ECO:0000259" key="5">
    <source>
        <dbReference type="PROSITE" id="PS51352"/>
    </source>
</evidence>
<feature type="binding site" evidence="3">
    <location>
        <position position="190"/>
    </location>
    <ligand>
        <name>Cu cation</name>
        <dbReference type="ChEBI" id="CHEBI:23378"/>
    </ligand>
</feature>
<dbReference type="Gene3D" id="3.40.30.10">
    <property type="entry name" value="Glutaredoxin"/>
    <property type="match status" value="1"/>
</dbReference>
<feature type="disulfide bond" description="Redox-active" evidence="4">
    <location>
        <begin position="184"/>
        <end position="190"/>
    </location>
</feature>
<dbReference type="InterPro" id="IPR036249">
    <property type="entry name" value="Thioredoxin-like_sf"/>
</dbReference>
<dbReference type="InterPro" id="IPR021647">
    <property type="entry name" value="CusF_Ec"/>
</dbReference>
<dbReference type="EMBL" id="CP023344">
    <property type="protein sequence ID" value="ATC63154.1"/>
    <property type="molecule type" value="Genomic_DNA"/>
</dbReference>
<dbReference type="Pfam" id="PF02630">
    <property type="entry name" value="SCO1-SenC"/>
    <property type="match status" value="1"/>
</dbReference>
<name>A0A290Q3S1_9BACT</name>
<protein>
    <recommendedName>
        <fullName evidence="5">Thioredoxin domain-containing protein</fullName>
    </recommendedName>
</protein>